<dbReference type="GO" id="GO:0005739">
    <property type="term" value="C:mitochondrion"/>
    <property type="evidence" value="ECO:0007669"/>
    <property type="project" value="UniProtKB-SubCell"/>
</dbReference>
<evidence type="ECO:0000256" key="6">
    <source>
        <dbReference type="ARBA" id="ARBA00023128"/>
    </source>
</evidence>
<organism evidence="9 10">
    <name type="scientific">Penicillium subrubescens</name>
    <dbReference type="NCBI Taxonomy" id="1316194"/>
    <lineage>
        <taxon>Eukaryota</taxon>
        <taxon>Fungi</taxon>
        <taxon>Dikarya</taxon>
        <taxon>Ascomycota</taxon>
        <taxon>Pezizomycotina</taxon>
        <taxon>Eurotiomycetes</taxon>
        <taxon>Eurotiomycetidae</taxon>
        <taxon>Eurotiales</taxon>
        <taxon>Aspergillaceae</taxon>
        <taxon>Penicillium</taxon>
    </lineage>
</organism>
<evidence type="ECO:0000313" key="9">
    <source>
        <dbReference type="EMBL" id="OKP11536.1"/>
    </source>
</evidence>
<evidence type="ECO:0000256" key="4">
    <source>
        <dbReference type="ARBA" id="ARBA00007920"/>
    </source>
</evidence>
<comment type="caution">
    <text evidence="9">The sequence shown here is derived from an EMBL/GenBank/DDBJ whole genome shotgun (WGS) entry which is preliminary data.</text>
</comment>
<evidence type="ECO:0000313" key="10">
    <source>
        <dbReference type="Proteomes" id="UP000186955"/>
    </source>
</evidence>
<evidence type="ECO:0000256" key="5">
    <source>
        <dbReference type="ARBA" id="ARBA00022824"/>
    </source>
</evidence>
<gene>
    <name evidence="9" type="ORF">PENSUB_3022</name>
</gene>
<reference evidence="9 10" key="1">
    <citation type="submission" date="2016-10" db="EMBL/GenBank/DDBJ databases">
        <title>Genome sequence of the ascomycete fungus Penicillium subrubescens.</title>
        <authorList>
            <person name="De Vries R.P."/>
            <person name="Peng M."/>
            <person name="Dilokpimol A."/>
            <person name="Hilden K."/>
            <person name="Makela M.R."/>
            <person name="Grigoriev I."/>
            <person name="Riley R."/>
            <person name="Granchi Z."/>
        </authorList>
    </citation>
    <scope>NUCLEOTIDE SEQUENCE [LARGE SCALE GENOMIC DNA]</scope>
    <source>
        <strain evidence="9 10">CBS 132785</strain>
    </source>
</reference>
<name>A0A1Q5UGE0_9EURO</name>
<dbReference type="AlphaFoldDB" id="A0A1Q5UGE0"/>
<dbReference type="EMBL" id="MNBE01000277">
    <property type="protein sequence ID" value="OKP11536.1"/>
    <property type="molecule type" value="Genomic_DNA"/>
</dbReference>
<sequence>MTDSKSAEPVREGLGDILYDPEEGANTDRPIIFVAHSLGGLVVANALSKPHGTDEAAKEIADRTIGTLFLGTPFHGSSIAKYGNFAVNILKYFMPAAGQNIKDLEERSAKLISINDAFAKFLKERDRSRTKPFLEVACFFEDESLYNIMGKKIGKVVPKESASWLGVDALSISQDHIAMCKFRDEDSADYKNVVGKLCQWIKDIGKDLSGVHGLDAKVCFLLLIFRYPPSWLLTWE</sequence>
<proteinExistence type="inferred from homology"/>
<evidence type="ECO:0000256" key="3">
    <source>
        <dbReference type="ARBA" id="ARBA00004370"/>
    </source>
</evidence>
<keyword evidence="7" id="KW-0472">Membrane</keyword>
<evidence type="ECO:0000256" key="7">
    <source>
        <dbReference type="ARBA" id="ARBA00023136"/>
    </source>
</evidence>
<keyword evidence="10" id="KW-1185">Reference proteome</keyword>
<comment type="subcellular location">
    <subcellularLocation>
        <location evidence="2">Endoplasmic reticulum</location>
    </subcellularLocation>
    <subcellularLocation>
        <location evidence="3">Membrane</location>
    </subcellularLocation>
    <subcellularLocation>
        <location evidence="1">Mitochondrion</location>
    </subcellularLocation>
</comment>
<keyword evidence="5" id="KW-0256">Endoplasmic reticulum</keyword>
<dbReference type="GO" id="GO:0016020">
    <property type="term" value="C:membrane"/>
    <property type="evidence" value="ECO:0007669"/>
    <property type="project" value="UniProtKB-SubCell"/>
</dbReference>
<protein>
    <submittedName>
        <fullName evidence="9">Protein SERAC1</fullName>
    </submittedName>
</protein>
<dbReference type="Pfam" id="PF05057">
    <property type="entry name" value="DUF676"/>
    <property type="match status" value="1"/>
</dbReference>
<dbReference type="Proteomes" id="UP000186955">
    <property type="component" value="Unassembled WGS sequence"/>
</dbReference>
<dbReference type="SUPFAM" id="SSF53474">
    <property type="entry name" value="alpha/beta-Hydrolases"/>
    <property type="match status" value="1"/>
</dbReference>
<dbReference type="PANTHER" id="PTHR48182:SF2">
    <property type="entry name" value="PROTEIN SERAC1"/>
    <property type="match status" value="1"/>
</dbReference>
<dbReference type="GO" id="GO:0005783">
    <property type="term" value="C:endoplasmic reticulum"/>
    <property type="evidence" value="ECO:0007669"/>
    <property type="project" value="UniProtKB-SubCell"/>
</dbReference>
<dbReference type="GO" id="GO:0072330">
    <property type="term" value="P:monocarboxylic acid biosynthetic process"/>
    <property type="evidence" value="ECO:0007669"/>
    <property type="project" value="UniProtKB-ARBA"/>
</dbReference>
<feature type="domain" description="DUF676" evidence="8">
    <location>
        <begin position="23"/>
        <end position="147"/>
    </location>
</feature>
<comment type="similarity">
    <text evidence="4">Belongs to the putative lipase ROG1 family.</text>
</comment>
<evidence type="ECO:0000259" key="8">
    <source>
        <dbReference type="Pfam" id="PF05057"/>
    </source>
</evidence>
<dbReference type="InterPro" id="IPR007751">
    <property type="entry name" value="DUF676_lipase-like"/>
</dbReference>
<dbReference type="Gene3D" id="3.40.50.1820">
    <property type="entry name" value="alpha/beta hydrolase"/>
    <property type="match status" value="1"/>
</dbReference>
<keyword evidence="6" id="KW-0496">Mitochondrion</keyword>
<evidence type="ECO:0000256" key="1">
    <source>
        <dbReference type="ARBA" id="ARBA00004173"/>
    </source>
</evidence>
<accession>A0A1Q5UGE0</accession>
<dbReference type="InterPro" id="IPR052374">
    <property type="entry name" value="SERAC1"/>
</dbReference>
<dbReference type="PANTHER" id="PTHR48182">
    <property type="entry name" value="PROTEIN SERAC1"/>
    <property type="match status" value="1"/>
</dbReference>
<dbReference type="InterPro" id="IPR029058">
    <property type="entry name" value="AB_hydrolase_fold"/>
</dbReference>
<dbReference type="GO" id="GO:0017000">
    <property type="term" value="P:antibiotic biosynthetic process"/>
    <property type="evidence" value="ECO:0007669"/>
    <property type="project" value="UniProtKB-ARBA"/>
</dbReference>
<evidence type="ECO:0000256" key="2">
    <source>
        <dbReference type="ARBA" id="ARBA00004240"/>
    </source>
</evidence>